<dbReference type="Gene3D" id="3.40.50.1000">
    <property type="entry name" value="HAD superfamily/HAD-like"/>
    <property type="match status" value="1"/>
</dbReference>
<sequence>MGVALGISMVKKHYEIAIDKGNIISYYNMEKALSIIRWPSNSAQCNLAKAIIIAKITEKYGKTLSPKLSEELLGLTSVDYAKKLIDALGIIVQVEEFIEERQTLIVSIELVATSSSRENYLLKVRNHKDLFNLFDYVVCGIDIGIKNVKPEPDLFSETWKKFGHPQLNECLVFEDAVNGIKAAMRECTFSNL</sequence>
<evidence type="ECO:0000313" key="1">
    <source>
        <dbReference type="EMBL" id="GES83574.1"/>
    </source>
</evidence>
<dbReference type="PANTHER" id="PTHR18901:SF38">
    <property type="entry name" value="PSEUDOURIDINE-5'-PHOSPHATASE"/>
    <property type="match status" value="1"/>
</dbReference>
<dbReference type="InterPro" id="IPR023214">
    <property type="entry name" value="HAD_sf"/>
</dbReference>
<dbReference type="OrthoDB" id="40579at2759"/>
<dbReference type="SUPFAM" id="SSF56784">
    <property type="entry name" value="HAD-like"/>
    <property type="match status" value="1"/>
</dbReference>
<dbReference type="InterPro" id="IPR036412">
    <property type="entry name" value="HAD-like_sf"/>
</dbReference>
<dbReference type="InterPro" id="IPR006439">
    <property type="entry name" value="HAD-SF_hydro_IA"/>
</dbReference>
<dbReference type="NCBIfam" id="TIGR01509">
    <property type="entry name" value="HAD-SF-IA-v3"/>
    <property type="match status" value="1"/>
</dbReference>
<dbReference type="Proteomes" id="UP000615446">
    <property type="component" value="Unassembled WGS sequence"/>
</dbReference>
<protein>
    <submittedName>
        <fullName evidence="1">Pseudouridine-5'-phosphatase isoform X1</fullName>
    </submittedName>
</protein>
<gene>
    <name evidence="1" type="ORF">RCL2_001072900</name>
</gene>
<dbReference type="GO" id="GO:0016791">
    <property type="term" value="F:phosphatase activity"/>
    <property type="evidence" value="ECO:0007669"/>
    <property type="project" value="UniProtKB-ARBA"/>
</dbReference>
<dbReference type="EMBL" id="BLAL01000071">
    <property type="protein sequence ID" value="GES83574.1"/>
    <property type="molecule type" value="Genomic_DNA"/>
</dbReference>
<dbReference type="AlphaFoldDB" id="A0A8H3LAH0"/>
<name>A0A8H3LAH0_9GLOM</name>
<reference evidence="1" key="1">
    <citation type="submission" date="2019-10" db="EMBL/GenBank/DDBJ databases">
        <title>Conservation and host-specific expression of non-tandemly repeated heterogenous ribosome RNA gene in arbuscular mycorrhizal fungi.</title>
        <authorList>
            <person name="Maeda T."/>
            <person name="Kobayashi Y."/>
            <person name="Nakagawa T."/>
            <person name="Ezawa T."/>
            <person name="Yamaguchi K."/>
            <person name="Bino T."/>
            <person name="Nishimoto Y."/>
            <person name="Shigenobu S."/>
            <person name="Kawaguchi M."/>
        </authorList>
    </citation>
    <scope>NUCLEOTIDE SEQUENCE</scope>
    <source>
        <strain evidence="1">HR1</strain>
    </source>
</reference>
<accession>A0A8H3LAH0</accession>
<organism evidence="1 2">
    <name type="scientific">Rhizophagus clarus</name>
    <dbReference type="NCBI Taxonomy" id="94130"/>
    <lineage>
        <taxon>Eukaryota</taxon>
        <taxon>Fungi</taxon>
        <taxon>Fungi incertae sedis</taxon>
        <taxon>Mucoromycota</taxon>
        <taxon>Glomeromycotina</taxon>
        <taxon>Glomeromycetes</taxon>
        <taxon>Glomerales</taxon>
        <taxon>Glomeraceae</taxon>
        <taxon>Rhizophagus</taxon>
    </lineage>
</organism>
<proteinExistence type="predicted"/>
<dbReference type="Pfam" id="PF00702">
    <property type="entry name" value="Hydrolase"/>
    <property type="match status" value="1"/>
</dbReference>
<comment type="caution">
    <text evidence="1">The sequence shown here is derived from an EMBL/GenBank/DDBJ whole genome shotgun (WGS) entry which is preliminary data.</text>
</comment>
<evidence type="ECO:0000313" key="2">
    <source>
        <dbReference type="Proteomes" id="UP000615446"/>
    </source>
</evidence>
<dbReference type="PANTHER" id="PTHR18901">
    <property type="entry name" value="2-DEOXYGLUCOSE-6-PHOSPHATE PHOSPHATASE 2"/>
    <property type="match status" value="1"/>
</dbReference>